<protein>
    <recommendedName>
        <fullName evidence="4">Lipoprotein</fullName>
    </recommendedName>
</protein>
<dbReference type="Proteomes" id="UP000257014">
    <property type="component" value="Unassembled WGS sequence"/>
</dbReference>
<organism evidence="2 3">
    <name type="scientific">Caldibacillus debilis</name>
    <dbReference type="NCBI Taxonomy" id="301148"/>
    <lineage>
        <taxon>Bacteria</taxon>
        <taxon>Bacillati</taxon>
        <taxon>Bacillota</taxon>
        <taxon>Bacilli</taxon>
        <taxon>Bacillales</taxon>
        <taxon>Bacillaceae</taxon>
        <taxon>Caldibacillus</taxon>
    </lineage>
</organism>
<dbReference type="AlphaFoldDB" id="A0A3E0JUY0"/>
<reference evidence="2 3" key="1">
    <citation type="submission" date="2018-03" db="EMBL/GenBank/DDBJ databases">
        <authorList>
            <person name="Keele B.F."/>
        </authorList>
    </citation>
    <scope>NUCLEOTIDE SEQUENCE [LARGE SCALE GENOMIC DNA]</scope>
    <source>
        <strain evidence="2">ZCTH4_d</strain>
    </source>
</reference>
<evidence type="ECO:0000313" key="3">
    <source>
        <dbReference type="Proteomes" id="UP000257014"/>
    </source>
</evidence>
<gene>
    <name evidence="2" type="ORF">C6P37_16325</name>
</gene>
<proteinExistence type="predicted"/>
<dbReference type="InterPro" id="IPR025673">
    <property type="entry name" value="PCYCGC"/>
</dbReference>
<feature type="chain" id="PRO_5017736894" description="Lipoprotein" evidence="1">
    <location>
        <begin position="25"/>
        <end position="159"/>
    </location>
</feature>
<keyword evidence="1" id="KW-0732">Signal</keyword>
<dbReference type="Pfam" id="PF13798">
    <property type="entry name" value="PCYCGC"/>
    <property type="match status" value="1"/>
</dbReference>
<accession>A0A3E0JUY0</accession>
<comment type="caution">
    <text evidence="2">The sequence shown here is derived from an EMBL/GenBank/DDBJ whole genome shotgun (WGS) entry which is preliminary data.</text>
</comment>
<evidence type="ECO:0000256" key="1">
    <source>
        <dbReference type="SAM" id="SignalP"/>
    </source>
</evidence>
<dbReference type="RefSeq" id="WP_020153690.1">
    <property type="nucleotide sequence ID" value="NZ_JBAIZG010000033.1"/>
</dbReference>
<name>A0A3E0JUY0_9BACI</name>
<feature type="signal peptide" evidence="1">
    <location>
        <begin position="1"/>
        <end position="24"/>
    </location>
</feature>
<evidence type="ECO:0008006" key="4">
    <source>
        <dbReference type="Google" id="ProtNLM"/>
    </source>
</evidence>
<dbReference type="EMBL" id="QEWE01000041">
    <property type="protein sequence ID" value="REJ23926.1"/>
    <property type="molecule type" value="Genomic_DNA"/>
</dbReference>
<dbReference type="PROSITE" id="PS51257">
    <property type="entry name" value="PROKAR_LIPOPROTEIN"/>
    <property type="match status" value="1"/>
</dbReference>
<evidence type="ECO:0000313" key="2">
    <source>
        <dbReference type="EMBL" id="REJ23926.1"/>
    </source>
</evidence>
<sequence length="159" mass="17551">MIRGKKLFPIALLSAIFIAGCSNAQQEPGNHEQTASGDIREETESAEVLPNFLADKPEEIKEIYLNAARNRELLEHIPCYCGCGESAGHQNSYDCFVAENKKDGAVVWDEHGTKCGVCLEIAATSIQDYQSGKSIKEIRKKIDETYKEGYAEPTPTPNL</sequence>